<evidence type="ECO:0000256" key="3">
    <source>
        <dbReference type="PROSITE-ProRule" id="PRU00176"/>
    </source>
</evidence>
<evidence type="ECO:0000256" key="4">
    <source>
        <dbReference type="SAM" id="MobiDB-lite"/>
    </source>
</evidence>
<feature type="non-terminal residue" evidence="6">
    <location>
        <position position="1"/>
    </location>
</feature>
<dbReference type="GO" id="GO:0003723">
    <property type="term" value="F:RNA binding"/>
    <property type="evidence" value="ECO:0007669"/>
    <property type="project" value="UniProtKB-UniRule"/>
</dbReference>
<accession>A0A061QYV0</accession>
<feature type="non-terminal residue" evidence="6">
    <location>
        <position position="141"/>
    </location>
</feature>
<feature type="region of interest" description="Disordered" evidence="4">
    <location>
        <begin position="1"/>
        <end position="46"/>
    </location>
</feature>
<proteinExistence type="predicted"/>
<evidence type="ECO:0000259" key="5">
    <source>
        <dbReference type="PROSITE" id="PS50102"/>
    </source>
</evidence>
<dbReference type="EMBL" id="GBEZ01023274">
    <property type="protein sequence ID" value="JAC63604.1"/>
    <property type="molecule type" value="Transcribed_RNA"/>
</dbReference>
<gene>
    <name evidence="6" type="primary">NCL</name>
    <name evidence="6" type="ORF">TSPGSL018_20242</name>
</gene>
<keyword evidence="2 3" id="KW-0694">RNA-binding</keyword>
<dbReference type="PROSITE" id="PS50102">
    <property type="entry name" value="RRM"/>
    <property type="match status" value="1"/>
</dbReference>
<dbReference type="AlphaFoldDB" id="A0A061QYV0"/>
<dbReference type="Gene3D" id="3.30.70.330">
    <property type="match status" value="1"/>
</dbReference>
<dbReference type="CDD" id="cd12451">
    <property type="entry name" value="RRM2_NUCLs"/>
    <property type="match status" value="1"/>
</dbReference>
<dbReference type="InterPro" id="IPR012677">
    <property type="entry name" value="Nucleotide-bd_a/b_plait_sf"/>
</dbReference>
<sequence length="141" mass="14578">AAKAIGKSGESLQGRELYIDSAQERGSGGGGGGGYSNDTPRRERDESRAIFVKGFDKYQGEDSVRNALTEAFSECGEVANVRLPTDRETGELKGFGFIEFASEEGKQKAAELDGSEVAGGWLKVDVNPSGGGGRGGGTPGG</sequence>
<evidence type="ECO:0000256" key="2">
    <source>
        <dbReference type="ARBA" id="ARBA00022884"/>
    </source>
</evidence>
<evidence type="ECO:0000313" key="6">
    <source>
        <dbReference type="EMBL" id="JAC63604.1"/>
    </source>
</evidence>
<dbReference type="SUPFAM" id="SSF54928">
    <property type="entry name" value="RNA-binding domain, RBD"/>
    <property type="match status" value="1"/>
</dbReference>
<dbReference type="InterPro" id="IPR034350">
    <property type="entry name" value="NUCL_RRM2"/>
</dbReference>
<evidence type="ECO:0000256" key="1">
    <source>
        <dbReference type="ARBA" id="ARBA00022737"/>
    </source>
</evidence>
<feature type="domain" description="RRM" evidence="5">
    <location>
        <begin position="48"/>
        <end position="129"/>
    </location>
</feature>
<name>A0A061QYV0_9CHLO</name>
<dbReference type="InterPro" id="IPR035979">
    <property type="entry name" value="RBD_domain_sf"/>
</dbReference>
<keyword evidence="1" id="KW-0677">Repeat</keyword>
<dbReference type="PANTHER" id="PTHR23236:SF119">
    <property type="entry name" value="NUCLEAR RNA-BINDING PROTEIN SART-3"/>
    <property type="match status" value="1"/>
</dbReference>
<dbReference type="SMART" id="SM00360">
    <property type="entry name" value="RRM"/>
    <property type="match status" value="1"/>
</dbReference>
<feature type="compositionally biased region" description="Gly residues" evidence="4">
    <location>
        <begin position="26"/>
        <end position="35"/>
    </location>
</feature>
<organism evidence="6">
    <name type="scientific">Tetraselmis sp. GSL018</name>
    <dbReference type="NCBI Taxonomy" id="582737"/>
    <lineage>
        <taxon>Eukaryota</taxon>
        <taxon>Viridiplantae</taxon>
        <taxon>Chlorophyta</taxon>
        <taxon>core chlorophytes</taxon>
        <taxon>Chlorodendrophyceae</taxon>
        <taxon>Chlorodendrales</taxon>
        <taxon>Chlorodendraceae</taxon>
        <taxon>Tetraselmis</taxon>
    </lineage>
</organism>
<reference evidence="6" key="1">
    <citation type="submission" date="2014-05" db="EMBL/GenBank/DDBJ databases">
        <title>The transcriptome of the halophilic microalga Tetraselmis sp. GSL018 isolated from the Great Salt Lake, Utah.</title>
        <authorList>
            <person name="Jinkerson R.E."/>
            <person name="D'Adamo S."/>
            <person name="Posewitz M.C."/>
        </authorList>
    </citation>
    <scope>NUCLEOTIDE SEQUENCE</scope>
    <source>
        <strain evidence="6">GSL018</strain>
    </source>
</reference>
<dbReference type="PANTHER" id="PTHR23236">
    <property type="entry name" value="EUKARYOTIC TRANSLATION INITIATION FACTOR 4B/4H"/>
    <property type="match status" value="1"/>
</dbReference>
<protein>
    <submittedName>
        <fullName evidence="6">Nucleolin</fullName>
    </submittedName>
</protein>
<dbReference type="Pfam" id="PF00076">
    <property type="entry name" value="RRM_1"/>
    <property type="match status" value="1"/>
</dbReference>
<dbReference type="InterPro" id="IPR000504">
    <property type="entry name" value="RRM_dom"/>
</dbReference>